<feature type="compositionally biased region" description="Polar residues" evidence="1">
    <location>
        <begin position="50"/>
        <end position="59"/>
    </location>
</feature>
<protein>
    <submittedName>
        <fullName evidence="2">Uncharacterized protein</fullName>
    </submittedName>
</protein>
<feature type="region of interest" description="Disordered" evidence="1">
    <location>
        <begin position="1"/>
        <end position="99"/>
    </location>
</feature>
<evidence type="ECO:0000313" key="2">
    <source>
        <dbReference type="EMBL" id="KII83592.1"/>
    </source>
</evidence>
<dbReference type="Proteomes" id="UP000053263">
    <property type="component" value="Unassembled WGS sequence"/>
</dbReference>
<dbReference type="EMBL" id="KN832575">
    <property type="protein sequence ID" value="KII83592.1"/>
    <property type="molecule type" value="Genomic_DNA"/>
</dbReference>
<dbReference type="AlphaFoldDB" id="A0A0C9SQC5"/>
<proteinExistence type="predicted"/>
<dbReference type="HOGENOM" id="CLU_1078162_0_0_1"/>
<keyword evidence="3" id="KW-1185">Reference proteome</keyword>
<name>A0A0C9SQC5_PLICR</name>
<reference evidence="2 3" key="1">
    <citation type="submission" date="2014-06" db="EMBL/GenBank/DDBJ databases">
        <title>Evolutionary Origins and Diversification of the Mycorrhizal Mutualists.</title>
        <authorList>
            <consortium name="DOE Joint Genome Institute"/>
            <consortium name="Mycorrhizal Genomics Consortium"/>
            <person name="Kohler A."/>
            <person name="Kuo A."/>
            <person name="Nagy L.G."/>
            <person name="Floudas D."/>
            <person name="Copeland A."/>
            <person name="Barry K.W."/>
            <person name="Cichocki N."/>
            <person name="Veneault-Fourrey C."/>
            <person name="LaButti K."/>
            <person name="Lindquist E.A."/>
            <person name="Lipzen A."/>
            <person name="Lundell T."/>
            <person name="Morin E."/>
            <person name="Murat C."/>
            <person name="Riley R."/>
            <person name="Ohm R."/>
            <person name="Sun H."/>
            <person name="Tunlid A."/>
            <person name="Henrissat B."/>
            <person name="Grigoriev I.V."/>
            <person name="Hibbett D.S."/>
            <person name="Martin F."/>
        </authorList>
    </citation>
    <scope>NUCLEOTIDE SEQUENCE [LARGE SCALE GENOMIC DNA]</scope>
    <source>
        <strain evidence="2 3">FD-325 SS-3</strain>
    </source>
</reference>
<gene>
    <name evidence="2" type="ORF">PLICRDRAFT_32805</name>
</gene>
<sequence>MASCARKPLTHPAHGHGGATARRTNSPGRVEQTPPGASNKLPRAHPANYRTHTTSNRQDQILGVLATQPPARERPNFRHGTYASHRKPSRKAPIPPASLQSLSQASNTCLPLGGRLRQEGVMTASAHAPREDGVEPCSEGITTARVFVGLALREQRGTEGGGIALREVYRAEGGSVELREAASRWVHNVHVRWKANLWGVLDAGVLPRTRIIGLRALSVVVVCVAAHKDRPALRESRPALREDRLVLSTVTINYHLIV</sequence>
<evidence type="ECO:0000313" key="3">
    <source>
        <dbReference type="Proteomes" id="UP000053263"/>
    </source>
</evidence>
<evidence type="ECO:0000256" key="1">
    <source>
        <dbReference type="SAM" id="MobiDB-lite"/>
    </source>
</evidence>
<accession>A0A0C9SQC5</accession>
<organism evidence="2 3">
    <name type="scientific">Plicaturopsis crispa FD-325 SS-3</name>
    <dbReference type="NCBI Taxonomy" id="944288"/>
    <lineage>
        <taxon>Eukaryota</taxon>
        <taxon>Fungi</taxon>
        <taxon>Dikarya</taxon>
        <taxon>Basidiomycota</taxon>
        <taxon>Agaricomycotina</taxon>
        <taxon>Agaricomycetes</taxon>
        <taxon>Agaricomycetidae</taxon>
        <taxon>Amylocorticiales</taxon>
        <taxon>Amylocorticiaceae</taxon>
        <taxon>Plicatura</taxon>
        <taxon>Plicaturopsis crispa</taxon>
    </lineage>
</organism>